<reference evidence="6" key="1">
    <citation type="submission" date="2018-05" db="EMBL/GenBank/DDBJ databases">
        <authorList>
            <person name="Lanie J.A."/>
            <person name="Ng W.-L."/>
            <person name="Kazmierczak K.M."/>
            <person name="Andrzejewski T.M."/>
            <person name="Davidsen T.M."/>
            <person name="Wayne K.J."/>
            <person name="Tettelin H."/>
            <person name="Glass J.I."/>
            <person name="Rusch D."/>
            <person name="Podicherti R."/>
            <person name="Tsui H.-C.T."/>
            <person name="Winkler M.E."/>
        </authorList>
    </citation>
    <scope>NUCLEOTIDE SEQUENCE</scope>
</reference>
<dbReference type="EMBL" id="UINC01186557">
    <property type="protein sequence ID" value="SVD98824.1"/>
    <property type="molecule type" value="Genomic_DNA"/>
</dbReference>
<comment type="cofactor">
    <cofactor evidence="1">
        <name>Fe(2+)</name>
        <dbReference type="ChEBI" id="CHEBI:29033"/>
    </cofactor>
</comment>
<dbReference type="GO" id="GO:0046872">
    <property type="term" value="F:metal ion binding"/>
    <property type="evidence" value="ECO:0007669"/>
    <property type="project" value="UniProtKB-KW"/>
</dbReference>
<accession>A0A382ZTJ6</accession>
<evidence type="ECO:0000256" key="1">
    <source>
        <dbReference type="ARBA" id="ARBA00001954"/>
    </source>
</evidence>
<dbReference type="GO" id="GO:0016121">
    <property type="term" value="P:carotene catabolic process"/>
    <property type="evidence" value="ECO:0007669"/>
    <property type="project" value="TreeGrafter"/>
</dbReference>
<feature type="non-terminal residue" evidence="6">
    <location>
        <position position="1"/>
    </location>
</feature>
<keyword evidence="5" id="KW-0408">Iron</keyword>
<evidence type="ECO:0000313" key="6">
    <source>
        <dbReference type="EMBL" id="SVD98824.1"/>
    </source>
</evidence>
<protein>
    <recommendedName>
        <fullName evidence="7">Dioxygenase</fullName>
    </recommendedName>
</protein>
<dbReference type="AlphaFoldDB" id="A0A382ZTJ6"/>
<dbReference type="Pfam" id="PF03055">
    <property type="entry name" value="RPE65"/>
    <property type="match status" value="1"/>
</dbReference>
<comment type="similarity">
    <text evidence="2">Belongs to the carotenoid oxygenase family.</text>
</comment>
<evidence type="ECO:0008006" key="7">
    <source>
        <dbReference type="Google" id="ProtNLM"/>
    </source>
</evidence>
<evidence type="ECO:0000256" key="4">
    <source>
        <dbReference type="ARBA" id="ARBA00023002"/>
    </source>
</evidence>
<keyword evidence="3" id="KW-0479">Metal-binding</keyword>
<sequence length="255" mass="28517">QMECDAADLIIEGEVPEDLTGTLYRNGPNPQFAPRGAHHWFAGDGMVHGFKIEDGKVSYRNRWVRTVKWNKEREAGRSLFSAFNPMDADPSVAGIETDGIANTNIIWHAGRLLALEEGHAPFEMNPDNLDSIGTHDYQHKLKGPMTAHPKIDPETGELLFFGYGIDGLLSEKMSYHVVDKDGELTESQFFDAPYSSMVHDFLVTRDYVLFPIMPLTGSLQRAMAGGPAFAWEPEKGAYLGVLKRGDEVSNIRWFE</sequence>
<feature type="non-terminal residue" evidence="6">
    <location>
        <position position="255"/>
    </location>
</feature>
<dbReference type="PANTHER" id="PTHR10543:SF89">
    <property type="entry name" value="CAROTENOID 9,10(9',10')-CLEAVAGE DIOXYGENASE 1"/>
    <property type="match status" value="1"/>
</dbReference>
<evidence type="ECO:0000256" key="3">
    <source>
        <dbReference type="ARBA" id="ARBA00022723"/>
    </source>
</evidence>
<dbReference type="PANTHER" id="PTHR10543">
    <property type="entry name" value="BETA-CAROTENE DIOXYGENASE"/>
    <property type="match status" value="1"/>
</dbReference>
<dbReference type="InterPro" id="IPR004294">
    <property type="entry name" value="Carotenoid_Oase"/>
</dbReference>
<keyword evidence="4" id="KW-0560">Oxidoreductase</keyword>
<evidence type="ECO:0000256" key="5">
    <source>
        <dbReference type="ARBA" id="ARBA00023004"/>
    </source>
</evidence>
<gene>
    <name evidence="6" type="ORF">METZ01_LOCUS451678</name>
</gene>
<organism evidence="6">
    <name type="scientific">marine metagenome</name>
    <dbReference type="NCBI Taxonomy" id="408172"/>
    <lineage>
        <taxon>unclassified sequences</taxon>
        <taxon>metagenomes</taxon>
        <taxon>ecological metagenomes</taxon>
    </lineage>
</organism>
<proteinExistence type="inferred from homology"/>
<dbReference type="GO" id="GO:0010436">
    <property type="term" value="F:carotenoid dioxygenase activity"/>
    <property type="evidence" value="ECO:0007669"/>
    <property type="project" value="TreeGrafter"/>
</dbReference>
<evidence type="ECO:0000256" key="2">
    <source>
        <dbReference type="ARBA" id="ARBA00006787"/>
    </source>
</evidence>
<name>A0A382ZTJ6_9ZZZZ</name>